<proteinExistence type="predicted"/>
<evidence type="ECO:0000313" key="3">
    <source>
        <dbReference type="EMBL" id="QNO43163.1"/>
    </source>
</evidence>
<evidence type="ECO:0000256" key="1">
    <source>
        <dbReference type="SAM" id="Phobius"/>
    </source>
</evidence>
<evidence type="ECO:0000313" key="2">
    <source>
        <dbReference type="EMBL" id="QNO42194.1"/>
    </source>
</evidence>
<gene>
    <name evidence="4" type="ORF">JMABOEBK_00009</name>
    <name evidence="3" type="ORF">OODLAJBE_00005</name>
    <name evidence="2" type="ORF">OONBJFFA_00009</name>
</gene>
<dbReference type="EMBL" id="MT630794">
    <property type="protein sequence ID" value="QNO43163.1"/>
    <property type="molecule type" value="Genomic_DNA"/>
</dbReference>
<sequence>MAGTAAINPMDMELAIRLVIELFWIYACIYAVRSTKLIYWRQCWYIILAGCLIHTTYIMVALAVDVPYVGAIRNIGMAIVAIGIMMLARRMKAIMG</sequence>
<feature type="transmembrane region" description="Helical" evidence="1">
    <location>
        <begin position="44"/>
        <end position="64"/>
    </location>
</feature>
<protein>
    <submittedName>
        <fullName evidence="3">Uncharacterized protein</fullName>
    </submittedName>
</protein>
<keyword evidence="1" id="KW-1133">Transmembrane helix</keyword>
<dbReference type="EMBL" id="MT630718">
    <property type="protein sequence ID" value="QNO42194.1"/>
    <property type="molecule type" value="Genomic_DNA"/>
</dbReference>
<dbReference type="AlphaFoldDB" id="A0A7G9Y579"/>
<keyword evidence="1" id="KW-0812">Transmembrane</keyword>
<dbReference type="EMBL" id="MT631136">
    <property type="protein sequence ID" value="QNO45612.1"/>
    <property type="molecule type" value="Genomic_DNA"/>
</dbReference>
<keyword evidence="1" id="KW-0472">Membrane</keyword>
<name>A0A7G9Y579_9EURY</name>
<accession>A0A7G9Y579</accession>
<feature type="transmembrane region" description="Helical" evidence="1">
    <location>
        <begin position="14"/>
        <end position="32"/>
    </location>
</feature>
<evidence type="ECO:0000313" key="4">
    <source>
        <dbReference type="EMBL" id="QNO45612.1"/>
    </source>
</evidence>
<organism evidence="3">
    <name type="scientific">Candidatus Methanogaster sp. ANME-2c ERB4</name>
    <dbReference type="NCBI Taxonomy" id="2759911"/>
    <lineage>
        <taxon>Archaea</taxon>
        <taxon>Methanobacteriati</taxon>
        <taxon>Methanobacteriota</taxon>
        <taxon>Stenosarchaea group</taxon>
        <taxon>Methanomicrobia</taxon>
        <taxon>Methanosarcinales</taxon>
        <taxon>ANME-2 cluster</taxon>
        <taxon>Candidatus Methanogasteraceae</taxon>
        <taxon>Candidatus Methanogaster</taxon>
    </lineage>
</organism>
<feature type="transmembrane region" description="Helical" evidence="1">
    <location>
        <begin position="70"/>
        <end position="88"/>
    </location>
</feature>
<reference evidence="3" key="1">
    <citation type="submission" date="2020-06" db="EMBL/GenBank/DDBJ databases">
        <title>Unique genomic features of the anaerobic methanotrophic archaea.</title>
        <authorList>
            <person name="Chadwick G.L."/>
            <person name="Skennerton C.T."/>
            <person name="Laso-Perez R."/>
            <person name="Leu A.O."/>
            <person name="Speth D.R."/>
            <person name="Yu H."/>
            <person name="Morgan-Lang C."/>
            <person name="Hatzenpichler R."/>
            <person name="Goudeau D."/>
            <person name="Malmstrom R."/>
            <person name="Brazelton W.J."/>
            <person name="Woyke T."/>
            <person name="Hallam S.J."/>
            <person name="Tyson G.W."/>
            <person name="Wegener G."/>
            <person name="Boetius A."/>
            <person name="Orphan V."/>
        </authorList>
    </citation>
    <scope>NUCLEOTIDE SEQUENCE</scope>
</reference>